<name>A0A9Q1IR31_SYNKA</name>
<sequence length="128" mass="13720">MGGGLGIWKEGLRKVNKQGEDSADGEATAFHNFSLGNRERGSVPEPFLRFPRKRFCFLGAEEDHLPPALPKCPPLRLVSADEACQPQTASPPKPPTTTSTTTPGPEGAQPRCHGDDGSQKWTSDGTHA</sequence>
<evidence type="ECO:0000313" key="3">
    <source>
        <dbReference type="Proteomes" id="UP001152622"/>
    </source>
</evidence>
<comment type="caution">
    <text evidence="2">The sequence shown here is derived from an EMBL/GenBank/DDBJ whole genome shotgun (WGS) entry which is preliminary data.</text>
</comment>
<feature type="compositionally biased region" description="Low complexity" evidence="1">
    <location>
        <begin position="96"/>
        <end position="105"/>
    </location>
</feature>
<feature type="compositionally biased region" description="Polar residues" evidence="1">
    <location>
        <begin position="119"/>
        <end position="128"/>
    </location>
</feature>
<protein>
    <submittedName>
        <fullName evidence="2">Uncharacterized protein</fullName>
    </submittedName>
</protein>
<gene>
    <name evidence="2" type="ORF">SKAU_G00229640</name>
</gene>
<evidence type="ECO:0000256" key="1">
    <source>
        <dbReference type="SAM" id="MobiDB-lite"/>
    </source>
</evidence>
<keyword evidence="3" id="KW-1185">Reference proteome</keyword>
<dbReference type="EMBL" id="JAINUF010000008">
    <property type="protein sequence ID" value="KAJ8351488.1"/>
    <property type="molecule type" value="Genomic_DNA"/>
</dbReference>
<reference evidence="2" key="1">
    <citation type="journal article" date="2023" name="Science">
        <title>Genome structures resolve the early diversification of teleost fishes.</title>
        <authorList>
            <person name="Parey E."/>
            <person name="Louis A."/>
            <person name="Montfort J."/>
            <person name="Bouchez O."/>
            <person name="Roques C."/>
            <person name="Iampietro C."/>
            <person name="Lluch J."/>
            <person name="Castinel A."/>
            <person name="Donnadieu C."/>
            <person name="Desvignes T."/>
            <person name="Floi Bucao C."/>
            <person name="Jouanno E."/>
            <person name="Wen M."/>
            <person name="Mejri S."/>
            <person name="Dirks R."/>
            <person name="Jansen H."/>
            <person name="Henkel C."/>
            <person name="Chen W.J."/>
            <person name="Zahm M."/>
            <person name="Cabau C."/>
            <person name="Klopp C."/>
            <person name="Thompson A.W."/>
            <person name="Robinson-Rechavi M."/>
            <person name="Braasch I."/>
            <person name="Lecointre G."/>
            <person name="Bobe J."/>
            <person name="Postlethwait J.H."/>
            <person name="Berthelot C."/>
            <person name="Roest Crollius H."/>
            <person name="Guiguen Y."/>
        </authorList>
    </citation>
    <scope>NUCLEOTIDE SEQUENCE</scope>
    <source>
        <strain evidence="2">WJC10195</strain>
    </source>
</reference>
<proteinExistence type="predicted"/>
<organism evidence="2 3">
    <name type="scientific">Synaphobranchus kaupii</name>
    <name type="common">Kaup's arrowtooth eel</name>
    <dbReference type="NCBI Taxonomy" id="118154"/>
    <lineage>
        <taxon>Eukaryota</taxon>
        <taxon>Metazoa</taxon>
        <taxon>Chordata</taxon>
        <taxon>Craniata</taxon>
        <taxon>Vertebrata</taxon>
        <taxon>Euteleostomi</taxon>
        <taxon>Actinopterygii</taxon>
        <taxon>Neopterygii</taxon>
        <taxon>Teleostei</taxon>
        <taxon>Anguilliformes</taxon>
        <taxon>Synaphobranchidae</taxon>
        <taxon>Synaphobranchus</taxon>
    </lineage>
</organism>
<accession>A0A9Q1IR31</accession>
<evidence type="ECO:0000313" key="2">
    <source>
        <dbReference type="EMBL" id="KAJ8351488.1"/>
    </source>
</evidence>
<dbReference type="AlphaFoldDB" id="A0A9Q1IR31"/>
<dbReference type="Proteomes" id="UP001152622">
    <property type="component" value="Chromosome 8"/>
</dbReference>
<feature type="region of interest" description="Disordered" evidence="1">
    <location>
        <begin position="80"/>
        <end position="128"/>
    </location>
</feature>